<dbReference type="CDD" id="cd11558">
    <property type="entry name" value="W2_eIF2B_epsilon"/>
    <property type="match status" value="1"/>
</dbReference>
<dbReference type="GO" id="GO:0031369">
    <property type="term" value="F:translation initiation factor binding"/>
    <property type="evidence" value="ECO:0007669"/>
    <property type="project" value="InterPro"/>
</dbReference>
<name>A0A183CWG2_9BILA</name>
<dbReference type="InterPro" id="IPR016024">
    <property type="entry name" value="ARM-type_fold"/>
</dbReference>
<dbReference type="PANTHER" id="PTHR45887:SF1">
    <property type="entry name" value="TRANSLATION INITIATION FACTOR EIF-2B SUBUNIT EPSILON"/>
    <property type="match status" value="1"/>
</dbReference>
<evidence type="ECO:0000259" key="1">
    <source>
        <dbReference type="PROSITE" id="PS51363"/>
    </source>
</evidence>
<dbReference type="Proteomes" id="UP000271098">
    <property type="component" value="Unassembled WGS sequence"/>
</dbReference>
<dbReference type="PANTHER" id="PTHR45887">
    <property type="entry name" value="TRANSLATION INITIATION FACTOR EIF-2B SUBUNIT EPSILON"/>
    <property type="match status" value="1"/>
</dbReference>
<dbReference type="InterPro" id="IPR044123">
    <property type="entry name" value="W2_eIF2B_epsilon"/>
</dbReference>
<dbReference type="EMBL" id="UYRT01000812">
    <property type="protein sequence ID" value="VDK28759.1"/>
    <property type="molecule type" value="Genomic_DNA"/>
</dbReference>
<dbReference type="AlphaFoldDB" id="A0A183CWG2"/>
<sequence length="214" mass="24621">MIFPLTVLCFGYLVQVPRVHFLNNILELTRRRSVSTLLAISFRIFGIEEATFVSSYAFSLQVKESMDRIAKAKHCTEQLMKNLILEINSSKLAYNISMEDVARNVFLSFLALRDNFADLKQLAKNWRTLFINYYKPKKSQIQALLAIEDYLNAKPSFESKVAKVVHLFYEEDIIDENAIVEWYGTLSEHSPVKAAVRPIVDWLKEASDDESGDD</sequence>
<evidence type="ECO:0000313" key="2">
    <source>
        <dbReference type="EMBL" id="VDK28759.1"/>
    </source>
</evidence>
<dbReference type="Pfam" id="PF02020">
    <property type="entry name" value="W2"/>
    <property type="match status" value="1"/>
</dbReference>
<reference evidence="2 3" key="2">
    <citation type="submission" date="2018-11" db="EMBL/GenBank/DDBJ databases">
        <authorList>
            <consortium name="Pathogen Informatics"/>
        </authorList>
    </citation>
    <scope>NUCLEOTIDE SEQUENCE [LARGE SCALE GENOMIC DNA]</scope>
</reference>
<dbReference type="WBParaSite" id="GPUH_0000080301-mRNA-1">
    <property type="protein sequence ID" value="GPUH_0000080301-mRNA-1"/>
    <property type="gene ID" value="GPUH_0000080301"/>
</dbReference>
<proteinExistence type="predicted"/>
<evidence type="ECO:0000313" key="3">
    <source>
        <dbReference type="Proteomes" id="UP000271098"/>
    </source>
</evidence>
<gene>
    <name evidence="2" type="ORF">GPUH_LOCUS803</name>
</gene>
<protein>
    <submittedName>
        <fullName evidence="4">W2 domain-containing protein</fullName>
    </submittedName>
</protein>
<accession>A0A183CWG2</accession>
<dbReference type="PROSITE" id="PS51363">
    <property type="entry name" value="W2"/>
    <property type="match status" value="1"/>
</dbReference>
<keyword evidence="3" id="KW-1185">Reference proteome</keyword>
<dbReference type="InterPro" id="IPR051956">
    <property type="entry name" value="eIF2B_epsilon"/>
</dbReference>
<dbReference type="GO" id="GO:0003743">
    <property type="term" value="F:translation initiation factor activity"/>
    <property type="evidence" value="ECO:0007669"/>
    <property type="project" value="TreeGrafter"/>
</dbReference>
<organism evidence="4">
    <name type="scientific">Gongylonema pulchrum</name>
    <dbReference type="NCBI Taxonomy" id="637853"/>
    <lineage>
        <taxon>Eukaryota</taxon>
        <taxon>Metazoa</taxon>
        <taxon>Ecdysozoa</taxon>
        <taxon>Nematoda</taxon>
        <taxon>Chromadorea</taxon>
        <taxon>Rhabditida</taxon>
        <taxon>Spirurina</taxon>
        <taxon>Spiruromorpha</taxon>
        <taxon>Spiruroidea</taxon>
        <taxon>Gongylonematidae</taxon>
        <taxon>Gongylonema</taxon>
    </lineage>
</organism>
<feature type="domain" description="W2" evidence="1">
    <location>
        <begin position="46"/>
        <end position="213"/>
    </location>
</feature>
<dbReference type="OrthoDB" id="424572at2759"/>
<reference evidence="4" key="1">
    <citation type="submission" date="2016-06" db="UniProtKB">
        <authorList>
            <consortium name="WormBaseParasite"/>
        </authorList>
    </citation>
    <scope>IDENTIFICATION</scope>
</reference>
<evidence type="ECO:0000313" key="4">
    <source>
        <dbReference type="WBParaSite" id="GPUH_0000080301-mRNA-1"/>
    </source>
</evidence>
<dbReference type="SMART" id="SM00515">
    <property type="entry name" value="eIF5C"/>
    <property type="match status" value="1"/>
</dbReference>
<dbReference type="InterPro" id="IPR003307">
    <property type="entry name" value="W2_domain"/>
</dbReference>
<dbReference type="Gene3D" id="1.25.40.180">
    <property type="match status" value="1"/>
</dbReference>
<dbReference type="GO" id="GO:0005851">
    <property type="term" value="C:eukaryotic translation initiation factor 2B complex"/>
    <property type="evidence" value="ECO:0007669"/>
    <property type="project" value="TreeGrafter"/>
</dbReference>
<dbReference type="SUPFAM" id="SSF48371">
    <property type="entry name" value="ARM repeat"/>
    <property type="match status" value="1"/>
</dbReference>
<dbReference type="GO" id="GO:0005085">
    <property type="term" value="F:guanyl-nucleotide exchange factor activity"/>
    <property type="evidence" value="ECO:0007669"/>
    <property type="project" value="InterPro"/>
</dbReference>